<feature type="transmembrane region" description="Helical" evidence="1">
    <location>
        <begin position="204"/>
        <end position="223"/>
    </location>
</feature>
<gene>
    <name evidence="2" type="ORF">DSCO28_71200</name>
</gene>
<organism evidence="2 3">
    <name type="scientific">Desulfosarcina ovata subsp. sediminis</name>
    <dbReference type="NCBI Taxonomy" id="885957"/>
    <lineage>
        <taxon>Bacteria</taxon>
        <taxon>Pseudomonadati</taxon>
        <taxon>Thermodesulfobacteriota</taxon>
        <taxon>Desulfobacteria</taxon>
        <taxon>Desulfobacterales</taxon>
        <taxon>Desulfosarcinaceae</taxon>
        <taxon>Desulfosarcina</taxon>
    </lineage>
</organism>
<protein>
    <recommendedName>
        <fullName evidence="4">PEP-CTERM protein-sorting domain-containing protein</fullName>
    </recommendedName>
</protein>
<dbReference type="EMBL" id="AP021876">
    <property type="protein sequence ID" value="BBO86554.1"/>
    <property type="molecule type" value="Genomic_DNA"/>
</dbReference>
<sequence length="229" mass="23627">MWTASGGAQDLGDLGGGDTWAYAYDVSADGSTVVGYSSFDGQDSDAFIWNASDGMTALGLAEGKEGMETEAFGISADGSVVVGKVETESGGWEAAIWDASGDMTVLGGLEGGGDAVAYTVSGDGSVIIGYAENADGDNTAILWTEELGIVDFVDYLLAFGIDISEWDDLYALGISDDGLNIVGYGEDPNGDHQGWMVTLDASSVPVPGAVWLLGSGLFGLMGIRRKMKN</sequence>
<name>A0A5K8A2K0_9BACT</name>
<keyword evidence="1" id="KW-0472">Membrane</keyword>
<dbReference type="KEGG" id="dov:DSCO28_71200"/>
<evidence type="ECO:0000256" key="1">
    <source>
        <dbReference type="SAM" id="Phobius"/>
    </source>
</evidence>
<evidence type="ECO:0000313" key="2">
    <source>
        <dbReference type="EMBL" id="BBO86554.1"/>
    </source>
</evidence>
<dbReference type="SUPFAM" id="SSF82171">
    <property type="entry name" value="DPP6 N-terminal domain-like"/>
    <property type="match status" value="1"/>
</dbReference>
<dbReference type="AlphaFoldDB" id="A0A5K8A2K0"/>
<evidence type="ECO:0000313" key="3">
    <source>
        <dbReference type="Proteomes" id="UP000425960"/>
    </source>
</evidence>
<evidence type="ECO:0008006" key="4">
    <source>
        <dbReference type="Google" id="ProtNLM"/>
    </source>
</evidence>
<proteinExistence type="predicted"/>
<dbReference type="Proteomes" id="UP000425960">
    <property type="component" value="Chromosome"/>
</dbReference>
<accession>A0A5K8A2K0</accession>
<keyword evidence="1" id="KW-1133">Transmembrane helix</keyword>
<reference evidence="2 3" key="1">
    <citation type="submission" date="2019-11" db="EMBL/GenBank/DDBJ databases">
        <title>Comparative genomics of hydrocarbon-degrading Desulfosarcina strains.</title>
        <authorList>
            <person name="Watanabe M."/>
            <person name="Kojima H."/>
            <person name="Fukui M."/>
        </authorList>
    </citation>
    <scope>NUCLEOTIDE SEQUENCE [LARGE SCALE GENOMIC DNA]</scope>
    <source>
        <strain evidence="2 3">28bB2T</strain>
    </source>
</reference>
<keyword evidence="1" id="KW-0812">Transmembrane</keyword>